<comment type="caution">
    <text evidence="1">The sequence shown here is derived from an EMBL/GenBank/DDBJ whole genome shotgun (WGS) entry which is preliminary data.</text>
</comment>
<proteinExistence type="predicted"/>
<accession>A0ABV7TGR4</accession>
<evidence type="ECO:0000313" key="2">
    <source>
        <dbReference type="Proteomes" id="UP001595629"/>
    </source>
</evidence>
<sequence length="157" mass="16577">MSPSSRGGASVGRLADLSPVEAGAVMYLRLWGESDHGREAAARDFALALGEGQGRRAMRTLDQICMLCARHGRRPVMRHGLNCSCLGADENWFAQLVGAASDGAHEDATMLAALLVRPDMAPTLAGLSLQLGLALRKMTASVNAPRATHDMSSAVLH</sequence>
<protein>
    <recommendedName>
        <fullName evidence="3">TniQ protein</fullName>
    </recommendedName>
</protein>
<dbReference type="RefSeq" id="WP_386735281.1">
    <property type="nucleotide sequence ID" value="NZ_JBHRXI010000010.1"/>
</dbReference>
<organism evidence="1 2">
    <name type="scientific">Lutimaribacter marinistellae</name>
    <dbReference type="NCBI Taxonomy" id="1820329"/>
    <lineage>
        <taxon>Bacteria</taxon>
        <taxon>Pseudomonadati</taxon>
        <taxon>Pseudomonadota</taxon>
        <taxon>Alphaproteobacteria</taxon>
        <taxon>Rhodobacterales</taxon>
        <taxon>Roseobacteraceae</taxon>
        <taxon>Lutimaribacter</taxon>
    </lineage>
</organism>
<dbReference type="Proteomes" id="UP001595629">
    <property type="component" value="Unassembled WGS sequence"/>
</dbReference>
<reference evidence="2" key="1">
    <citation type="journal article" date="2019" name="Int. J. Syst. Evol. Microbiol.">
        <title>The Global Catalogue of Microorganisms (GCM) 10K type strain sequencing project: providing services to taxonomists for standard genome sequencing and annotation.</title>
        <authorList>
            <consortium name="The Broad Institute Genomics Platform"/>
            <consortium name="The Broad Institute Genome Sequencing Center for Infectious Disease"/>
            <person name="Wu L."/>
            <person name="Ma J."/>
        </authorList>
    </citation>
    <scope>NUCLEOTIDE SEQUENCE [LARGE SCALE GENOMIC DNA]</scope>
    <source>
        <strain evidence="2">KCTC 42911</strain>
    </source>
</reference>
<gene>
    <name evidence="1" type="ORF">ACFORG_09995</name>
</gene>
<dbReference type="EMBL" id="JBHRXI010000010">
    <property type="protein sequence ID" value="MFC3614090.1"/>
    <property type="molecule type" value="Genomic_DNA"/>
</dbReference>
<name>A0ABV7TGR4_9RHOB</name>
<evidence type="ECO:0000313" key="1">
    <source>
        <dbReference type="EMBL" id="MFC3614090.1"/>
    </source>
</evidence>
<evidence type="ECO:0008006" key="3">
    <source>
        <dbReference type="Google" id="ProtNLM"/>
    </source>
</evidence>
<keyword evidence="2" id="KW-1185">Reference proteome</keyword>